<proteinExistence type="predicted"/>
<dbReference type="AlphaFoldDB" id="A0AAV4ZVR2"/>
<feature type="chain" id="PRO_5043697153" evidence="2">
    <location>
        <begin position="20"/>
        <end position="293"/>
    </location>
</feature>
<keyword evidence="4" id="KW-1185">Reference proteome</keyword>
<accession>A0AAV4ZVR2</accession>
<comment type="caution">
    <text evidence="3">The sequence shown here is derived from an EMBL/GenBank/DDBJ whole genome shotgun (WGS) entry which is preliminary data.</text>
</comment>
<reference evidence="3" key="2">
    <citation type="submission" date="2021-08" db="EMBL/GenBank/DDBJ databases">
        <authorList>
            <person name="Tani A."/>
            <person name="Ola A."/>
            <person name="Ogura Y."/>
            <person name="Katsura K."/>
            <person name="Hayashi T."/>
        </authorList>
    </citation>
    <scope>NUCLEOTIDE SEQUENCE</scope>
    <source>
        <strain evidence="3">DSM 16372</strain>
    </source>
</reference>
<name>A0AAV4ZVR2_9HYPH</name>
<reference evidence="3" key="1">
    <citation type="journal article" date="2016" name="Front. Microbiol.">
        <title>Genome Sequence of the Piezophilic, Mesophilic Sulfate-Reducing Bacterium Desulfovibrio indicus J2T.</title>
        <authorList>
            <person name="Cao J."/>
            <person name="Maignien L."/>
            <person name="Shao Z."/>
            <person name="Alain K."/>
            <person name="Jebbar M."/>
        </authorList>
    </citation>
    <scope>NUCLEOTIDE SEQUENCE</scope>
    <source>
        <strain evidence="3">DSM 16372</strain>
    </source>
</reference>
<gene>
    <name evidence="3" type="ORF">BHAOGJBA_5469</name>
</gene>
<sequence length="293" mass="31849">MVRLVAVAILLGSTLHAHSRDCAAITDPAKRLQCYDEGSRAGPAPKSATGPAPRPYEGVWAPKAEDCREPSDGNFRIEGRKFRGWESLCEIDQAKADRDVWTLSMSCAGEGETWKETRSYALGSDGRLSTIVQGRRQGSYVRCGAGTVASAVPVVPSLTEWVYDAKTRRSWACDNLDEGKGRACLAFACDYKSPTMTFFGRRLPPAVSAETADGPRVPLPRSDTQEEKTFAREFGMDARTLVLDGDDHLGRIFNGMGRKPVVIRAGDDIWAFATEPGQSLAAVAAFRKECIGP</sequence>
<feature type="region of interest" description="Disordered" evidence="1">
    <location>
        <begin position="36"/>
        <end position="56"/>
    </location>
</feature>
<organism evidence="3 4">
    <name type="scientific">Methylobacterium hispanicum</name>
    <dbReference type="NCBI Taxonomy" id="270350"/>
    <lineage>
        <taxon>Bacteria</taxon>
        <taxon>Pseudomonadati</taxon>
        <taxon>Pseudomonadota</taxon>
        <taxon>Alphaproteobacteria</taxon>
        <taxon>Hyphomicrobiales</taxon>
        <taxon>Methylobacteriaceae</taxon>
        <taxon>Methylobacterium</taxon>
    </lineage>
</organism>
<evidence type="ECO:0000256" key="2">
    <source>
        <dbReference type="SAM" id="SignalP"/>
    </source>
</evidence>
<evidence type="ECO:0000256" key="1">
    <source>
        <dbReference type="SAM" id="MobiDB-lite"/>
    </source>
</evidence>
<protein>
    <submittedName>
        <fullName evidence="3">Uncharacterized protein</fullName>
    </submittedName>
</protein>
<dbReference type="RefSeq" id="WP_238231798.1">
    <property type="nucleotide sequence ID" value="NZ_BPQO01000033.1"/>
</dbReference>
<dbReference type="EMBL" id="BPQO01000033">
    <property type="protein sequence ID" value="GJD91916.1"/>
    <property type="molecule type" value="Genomic_DNA"/>
</dbReference>
<keyword evidence="2" id="KW-0732">Signal</keyword>
<feature type="signal peptide" evidence="2">
    <location>
        <begin position="1"/>
        <end position="19"/>
    </location>
</feature>
<evidence type="ECO:0000313" key="3">
    <source>
        <dbReference type="EMBL" id="GJD91916.1"/>
    </source>
</evidence>
<dbReference type="Proteomes" id="UP001055247">
    <property type="component" value="Unassembled WGS sequence"/>
</dbReference>
<evidence type="ECO:0000313" key="4">
    <source>
        <dbReference type="Proteomes" id="UP001055247"/>
    </source>
</evidence>